<evidence type="ECO:0000313" key="2">
    <source>
        <dbReference type="Proteomes" id="UP000014012"/>
    </source>
</evidence>
<evidence type="ECO:0000313" key="1">
    <source>
        <dbReference type="EMBL" id="EON88732.1"/>
    </source>
</evidence>
<gene>
    <name evidence="1" type="ORF">PLESHI_09064</name>
</gene>
<dbReference type="Proteomes" id="UP000014012">
    <property type="component" value="Unassembled WGS sequence"/>
</dbReference>
<dbReference type="RefSeq" id="WP_010863435.1">
    <property type="nucleotide sequence ID" value="NZ_AQQO01000252.1"/>
</dbReference>
<dbReference type="EMBL" id="AQQO01000252">
    <property type="protein sequence ID" value="EON88732.1"/>
    <property type="molecule type" value="Genomic_DNA"/>
</dbReference>
<organism evidence="1 2">
    <name type="scientific">Plesiomonas shigelloides 302-73</name>
    <dbReference type="NCBI Taxonomy" id="1315976"/>
    <lineage>
        <taxon>Bacteria</taxon>
        <taxon>Pseudomonadati</taxon>
        <taxon>Pseudomonadota</taxon>
        <taxon>Gammaproteobacteria</taxon>
        <taxon>Enterobacterales</taxon>
        <taxon>Enterobacteriaceae</taxon>
        <taxon>Plesiomonas</taxon>
    </lineage>
</organism>
<keyword evidence="2" id="KW-1185">Reference proteome</keyword>
<name>R8AQY8_PLESH</name>
<feature type="non-terminal residue" evidence="1">
    <location>
        <position position="1"/>
    </location>
</feature>
<accession>R8AQY8</accession>
<comment type="caution">
    <text evidence="1">The sequence shown here is derived from an EMBL/GenBank/DDBJ whole genome shotgun (WGS) entry which is preliminary data.</text>
</comment>
<dbReference type="AlphaFoldDB" id="R8AQY8"/>
<protein>
    <submittedName>
        <fullName evidence="1">Uncharacterized protein</fullName>
    </submittedName>
</protein>
<dbReference type="HOGENOM" id="CLU_2763937_0_0_6"/>
<reference evidence="1 2" key="1">
    <citation type="journal article" date="2013" name="Genome Announc.">
        <title>Genome Sequence of Plesiomonas shigelloides Strain 302-73 (Serotype O1).</title>
        <authorList>
            <person name="Pique N."/>
            <person name="Aquilini E."/>
            <person name="Alioto T."/>
            <person name="Minana-Galbis D."/>
            <person name="Tomas J.M."/>
        </authorList>
    </citation>
    <scope>NUCLEOTIDE SEQUENCE [LARGE SCALE GENOMIC DNA]</scope>
    <source>
        <strain evidence="1 2">302-73</strain>
    </source>
</reference>
<proteinExistence type="predicted"/>
<sequence length="69" mass="7973">SRCKEVNKEKRRKSVAFFTKKEEFRCECLEEFVDEDDAASLSSHDDAAASDDDDEKDVNGVFTSDYYFC</sequence>